<evidence type="ECO:0000256" key="7">
    <source>
        <dbReference type="ARBA" id="ARBA00022840"/>
    </source>
</evidence>
<evidence type="ECO:0000313" key="18">
    <source>
        <dbReference type="Proteomes" id="UP001597427"/>
    </source>
</evidence>
<dbReference type="SUPFAM" id="SSF52980">
    <property type="entry name" value="Restriction endonuclease-like"/>
    <property type="match status" value="1"/>
</dbReference>
<dbReference type="EC" id="5.6.2.4" evidence="13"/>
<keyword evidence="5 13" id="KW-0347">Helicase</keyword>
<keyword evidence="4 13" id="KW-0378">Hydrolase</keyword>
<evidence type="ECO:0000256" key="1">
    <source>
        <dbReference type="ARBA" id="ARBA00022722"/>
    </source>
</evidence>
<comment type="function">
    <text evidence="13">The heterodimer acts as both an ATP-dependent DNA helicase and an ATP-dependent, dual-direction single-stranded exonuclease. Recognizes the chi site generating a DNA molecule suitable for the initiation of homologous recombination. The AddA nuclease domain is required for chi fragment generation; this subunit has the helicase and 3' -&gt; 5' nuclease activities.</text>
</comment>
<evidence type="ECO:0000256" key="3">
    <source>
        <dbReference type="ARBA" id="ARBA00022763"/>
    </source>
</evidence>
<comment type="caution">
    <text evidence="17">The sequence shown here is derived from an EMBL/GenBank/DDBJ whole genome shotgun (WGS) entry which is preliminary data.</text>
</comment>
<evidence type="ECO:0000256" key="5">
    <source>
        <dbReference type="ARBA" id="ARBA00022806"/>
    </source>
</evidence>
<keyword evidence="9 13" id="KW-0234">DNA repair</keyword>
<evidence type="ECO:0000256" key="12">
    <source>
        <dbReference type="ARBA" id="ARBA00048988"/>
    </source>
</evidence>
<dbReference type="RefSeq" id="WP_379980237.1">
    <property type="nucleotide sequence ID" value="NZ_JBHUMO010000027.1"/>
</dbReference>
<accession>A0ABW5TI63</accession>
<comment type="subunit">
    <text evidence="13">Heterodimer of AddA and AddB/RexB.</text>
</comment>
<dbReference type="PROSITE" id="PS51217">
    <property type="entry name" value="UVRD_HELICASE_CTER"/>
    <property type="match status" value="1"/>
</dbReference>
<feature type="domain" description="UvrD-like helicase ATP-binding" evidence="15">
    <location>
        <begin position="1"/>
        <end position="465"/>
    </location>
</feature>
<dbReference type="SUPFAM" id="SSF52540">
    <property type="entry name" value="P-loop containing nucleoside triphosphate hydrolases"/>
    <property type="match status" value="1"/>
</dbReference>
<dbReference type="PANTHER" id="PTHR11070">
    <property type="entry name" value="UVRD / RECB / PCRA DNA HELICASE FAMILY MEMBER"/>
    <property type="match status" value="1"/>
</dbReference>
<evidence type="ECO:0000256" key="2">
    <source>
        <dbReference type="ARBA" id="ARBA00022741"/>
    </source>
</evidence>
<dbReference type="InterPro" id="IPR011604">
    <property type="entry name" value="PDDEXK-like_dom_sf"/>
</dbReference>
<evidence type="ECO:0000256" key="4">
    <source>
        <dbReference type="ARBA" id="ARBA00022801"/>
    </source>
</evidence>
<gene>
    <name evidence="13 17" type="primary">addA</name>
    <name evidence="17" type="ORF">ACFSR0_04185</name>
</gene>
<evidence type="ECO:0000256" key="11">
    <source>
        <dbReference type="ARBA" id="ARBA00034617"/>
    </source>
</evidence>
<keyword evidence="18" id="KW-1185">Reference proteome</keyword>
<evidence type="ECO:0000256" key="10">
    <source>
        <dbReference type="ARBA" id="ARBA00023235"/>
    </source>
</evidence>
<dbReference type="InterPro" id="IPR000212">
    <property type="entry name" value="DNA_helicase_UvrD/REP"/>
</dbReference>
<dbReference type="PROSITE" id="PS51198">
    <property type="entry name" value="UVRD_HELICASE_ATP_BIND"/>
    <property type="match status" value="1"/>
</dbReference>
<dbReference type="Pfam" id="PF12705">
    <property type="entry name" value="PDDEXK_1"/>
    <property type="match status" value="1"/>
</dbReference>
<dbReference type="GO" id="GO:0016787">
    <property type="term" value="F:hydrolase activity"/>
    <property type="evidence" value="ECO:0007669"/>
    <property type="project" value="UniProtKB-KW"/>
</dbReference>
<evidence type="ECO:0000259" key="15">
    <source>
        <dbReference type="PROSITE" id="PS51198"/>
    </source>
</evidence>
<keyword evidence="8 13" id="KW-0238">DNA-binding</keyword>
<dbReference type="PANTHER" id="PTHR11070:SF48">
    <property type="entry name" value="ATP-DEPENDENT HELICASE_NUCLEASE SUBUNIT A"/>
    <property type="match status" value="1"/>
</dbReference>
<protein>
    <recommendedName>
        <fullName evidence="13">ATP-dependent helicase/nuclease subunit A</fullName>
        <ecNumber evidence="13">3.1.-.-</ecNumber>
        <ecNumber evidence="13">5.6.2.4</ecNumber>
    </recommendedName>
    <alternativeName>
        <fullName evidence="13">ATP-dependent helicase/nuclease AddA</fullName>
    </alternativeName>
    <alternativeName>
        <fullName evidence="13">DNA 3'-5' helicase AddA</fullName>
    </alternativeName>
</protein>
<dbReference type="InterPro" id="IPR011335">
    <property type="entry name" value="Restrct_endonuc-II-like"/>
</dbReference>
<dbReference type="EMBL" id="JBHUMO010000027">
    <property type="protein sequence ID" value="MFD2728627.1"/>
    <property type="molecule type" value="Genomic_DNA"/>
</dbReference>
<comment type="catalytic activity">
    <reaction evidence="11 13">
        <text>Couples ATP hydrolysis with the unwinding of duplex DNA by translocating in the 3'-5' direction.</text>
        <dbReference type="EC" id="5.6.2.4"/>
    </reaction>
</comment>
<dbReference type="InterPro" id="IPR014152">
    <property type="entry name" value="AddA"/>
</dbReference>
<keyword evidence="10 13" id="KW-0413">Isomerase</keyword>
<dbReference type="Proteomes" id="UP001597427">
    <property type="component" value="Unassembled WGS sequence"/>
</dbReference>
<sequence length="1218" mass="142818">MYTDEQWQAIFESGHHVLVSASAGSGKTRILVQRVIEKLKAGLNIDELLVVTFTEAAAREMKQRIETELKKTIQESTQSELIIQHFRKQLTLLPMAQISTLHSFCLKVVRRYYYLVQLDPGFRLLTDETEVLLLQEDVWNELLEEEYEEGSSAFFQLLQNFSSDRSDEPVTEMLMRVFQFSRANPQPISWIRSLSQAYDDASPLEKLPIYQQIMKPALLEKVTTIVARLQLAKQQSEHEPLLEKAYQIVSSEYEQMNFLKLAIAEDRLTDVYQQIVTPVFASRYPSYRKEEVKFLSEPIKRIRDEVKSQFETLKDFFPYSPQKMADLMQQSRPIVAEIARLTELFSYRFQKRKLDKSLLDFNDLEHWTLAILNNQQTEISPQVFYRQRFSEILVDEYQDINRLQQAILEKVSVELPGNLFMVGDVKQSIYAFRLADPTLFIEKYDQYKQHQEGEKIDLRENFRSRAEVLSFTNFIFEQLMDRKVGQIDYQDEAKLVAGATYYKNQDEYFVPEILLYEKESTEEATDSLDTKADGEIHLVAQEIRKIIARKQTILDRHSMQMRPVQYSDIVLLTPTRGNHLKIIDLFKEYDLPVELNDAQNYFQTTEIQVMLSLLQIIDNPLQDIPFVSVLRSPIVGLTEDQLVTIRLAKRDVPFYQAFTTFLSSIEETDSNELTKKLAYFSNQLQRWRKIARKVPVSDLLWMIYDETAYPDFMVGLPSGKQRYANLMALVSRAEDYEQTSFRGLYQFIRFVEKMREKDKDLAEPVAEMTGDAVRVMTIHASKGLEFPIVFLMDTTKEFNMQDFRNNYLLDESQGIGINYLSSERVKYATLPYLALKQIKLRKILSEEMRKLYVALTRAEQKLYLVGSYKNKSEADKKWLTVQHQQEQFLDEASRLLTKTSMMDWIGKTLVRHPLMQQYFEQPETISTTISHPAKFSIHWHTAQEILNSRSDWLDQLQTTQPELVTAKEFEAIPSVLQKRLEFVYPHQKATTTASYQSVSEIKRLYQDPDDSEESRFDWFAAQEDKKGYRFVNQSLVVPEFMKTKQLEPTFIGQATHLILQHLPLEKTLSKEQFLTWLADFSTIQGFSEELIHAIDVESLYWFYESDLRYLMTQNFEHVHREQPFSMLRQASSIYTNFGDDEAEVLVHGIIDGYIEYEDEILLYDFKTDHVSKHKSEKEIIDGYRGQLLLYKEALQEALKKPVKTVYLVFLSQKKLVLL</sequence>
<feature type="domain" description="UvrD-like helicase C-terminal" evidence="16">
    <location>
        <begin position="493"/>
        <end position="783"/>
    </location>
</feature>
<dbReference type="InterPro" id="IPR027417">
    <property type="entry name" value="P-loop_NTPase"/>
</dbReference>
<evidence type="ECO:0000256" key="9">
    <source>
        <dbReference type="ARBA" id="ARBA00023204"/>
    </source>
</evidence>
<dbReference type="GO" id="GO:0003678">
    <property type="term" value="F:DNA helicase activity"/>
    <property type="evidence" value="ECO:0007669"/>
    <property type="project" value="UniProtKB-EC"/>
</dbReference>
<evidence type="ECO:0000256" key="13">
    <source>
        <dbReference type="HAMAP-Rule" id="MF_01451"/>
    </source>
</evidence>
<reference evidence="18" key="1">
    <citation type="journal article" date="2019" name="Int. J. Syst. Evol. Microbiol.">
        <title>The Global Catalogue of Microorganisms (GCM) 10K type strain sequencing project: providing services to taxonomists for standard genome sequencing and annotation.</title>
        <authorList>
            <consortium name="The Broad Institute Genomics Platform"/>
            <consortium name="The Broad Institute Genome Sequencing Center for Infectious Disease"/>
            <person name="Wu L."/>
            <person name="Ma J."/>
        </authorList>
    </citation>
    <scope>NUCLEOTIDE SEQUENCE [LARGE SCALE GENOMIC DNA]</scope>
    <source>
        <strain evidence="18">TISTR 932</strain>
    </source>
</reference>
<evidence type="ECO:0000259" key="16">
    <source>
        <dbReference type="PROSITE" id="PS51217"/>
    </source>
</evidence>
<keyword evidence="6 13" id="KW-0269">Exonuclease</keyword>
<keyword evidence="3 13" id="KW-0227">DNA damage</keyword>
<evidence type="ECO:0000256" key="8">
    <source>
        <dbReference type="ARBA" id="ARBA00023125"/>
    </source>
</evidence>
<proteinExistence type="inferred from homology"/>
<dbReference type="InterPro" id="IPR014017">
    <property type="entry name" value="DNA_helicase_UvrD-like_C"/>
</dbReference>
<feature type="binding site" evidence="14">
    <location>
        <begin position="21"/>
        <end position="28"/>
    </location>
    <ligand>
        <name>ATP</name>
        <dbReference type="ChEBI" id="CHEBI:30616"/>
    </ligand>
</feature>
<organism evidence="17 18">
    <name type="scientific">Enterococcus camelliae</name>
    <dbReference type="NCBI Taxonomy" id="453959"/>
    <lineage>
        <taxon>Bacteria</taxon>
        <taxon>Bacillati</taxon>
        <taxon>Bacillota</taxon>
        <taxon>Bacilli</taxon>
        <taxon>Lactobacillales</taxon>
        <taxon>Enterococcaceae</taxon>
        <taxon>Enterococcus</taxon>
    </lineage>
</organism>
<dbReference type="HAMAP" id="MF_01451">
    <property type="entry name" value="AddA"/>
    <property type="match status" value="1"/>
</dbReference>
<dbReference type="Gene3D" id="3.90.320.10">
    <property type="match status" value="1"/>
</dbReference>
<keyword evidence="7 13" id="KW-0067">ATP-binding</keyword>
<comment type="cofactor">
    <cofactor evidence="13">
        <name>Mg(2+)</name>
        <dbReference type="ChEBI" id="CHEBI:18420"/>
    </cofactor>
</comment>
<evidence type="ECO:0000256" key="14">
    <source>
        <dbReference type="PROSITE-ProRule" id="PRU00560"/>
    </source>
</evidence>
<keyword evidence="1 13" id="KW-0540">Nuclease</keyword>
<evidence type="ECO:0000256" key="6">
    <source>
        <dbReference type="ARBA" id="ARBA00022839"/>
    </source>
</evidence>
<comment type="catalytic activity">
    <reaction evidence="12 13">
        <text>ATP + H2O = ADP + phosphate + H(+)</text>
        <dbReference type="Rhea" id="RHEA:13065"/>
        <dbReference type="ChEBI" id="CHEBI:15377"/>
        <dbReference type="ChEBI" id="CHEBI:15378"/>
        <dbReference type="ChEBI" id="CHEBI:30616"/>
        <dbReference type="ChEBI" id="CHEBI:43474"/>
        <dbReference type="ChEBI" id="CHEBI:456216"/>
        <dbReference type="EC" id="5.6.2.4"/>
    </reaction>
</comment>
<evidence type="ECO:0000313" key="17">
    <source>
        <dbReference type="EMBL" id="MFD2728627.1"/>
    </source>
</evidence>
<comment type="similarity">
    <text evidence="13">Belongs to the helicase family. AddA subfamily.</text>
</comment>
<dbReference type="Pfam" id="PF13361">
    <property type="entry name" value="UvrD_C"/>
    <property type="match status" value="1"/>
</dbReference>
<dbReference type="InterPro" id="IPR038726">
    <property type="entry name" value="PDDEXK_AddAB-type"/>
</dbReference>
<dbReference type="NCBIfam" id="TIGR02785">
    <property type="entry name" value="addA_Gpos"/>
    <property type="match status" value="1"/>
</dbReference>
<keyword evidence="2 13" id="KW-0547">Nucleotide-binding</keyword>
<dbReference type="EC" id="3.1.-.-" evidence="13"/>
<dbReference type="Pfam" id="PF00580">
    <property type="entry name" value="UvrD-helicase"/>
    <property type="match status" value="1"/>
</dbReference>
<name>A0ABW5TI63_9ENTE</name>
<dbReference type="Gene3D" id="3.40.50.300">
    <property type="entry name" value="P-loop containing nucleotide triphosphate hydrolases"/>
    <property type="match status" value="4"/>
</dbReference>
<dbReference type="InterPro" id="IPR014016">
    <property type="entry name" value="UvrD-like_ATP-bd"/>
</dbReference>